<proteinExistence type="predicted"/>
<dbReference type="InParanoid" id="A7EZ50"/>
<dbReference type="RefSeq" id="XP_001588170.1">
    <property type="nucleotide sequence ID" value="XM_001588120.1"/>
</dbReference>
<sequence>MTNPHVRPLVWGPHKLQQKLEQSHFPSNRAVPCFVCSSRLSLHPRAAVYSVHLLHASQQHHYAVALREMRRLLGSGYNDMDSYKMARASKARDRRIL</sequence>
<evidence type="ECO:0000313" key="2">
    <source>
        <dbReference type="Proteomes" id="UP000001312"/>
    </source>
</evidence>
<name>A7EZ50_SCLS1</name>
<reference evidence="2" key="1">
    <citation type="journal article" date="2011" name="PLoS Genet.">
        <title>Genomic analysis of the necrotrophic fungal pathogens Sclerotinia sclerotiorum and Botrytis cinerea.</title>
        <authorList>
            <person name="Amselem J."/>
            <person name="Cuomo C.A."/>
            <person name="van Kan J.A."/>
            <person name="Viaud M."/>
            <person name="Benito E.P."/>
            <person name="Couloux A."/>
            <person name="Coutinho P.M."/>
            <person name="de Vries R.P."/>
            <person name="Dyer P.S."/>
            <person name="Fillinger S."/>
            <person name="Fournier E."/>
            <person name="Gout L."/>
            <person name="Hahn M."/>
            <person name="Kohn L."/>
            <person name="Lapalu N."/>
            <person name="Plummer K.M."/>
            <person name="Pradier J.M."/>
            <person name="Quevillon E."/>
            <person name="Sharon A."/>
            <person name="Simon A."/>
            <person name="ten Have A."/>
            <person name="Tudzynski B."/>
            <person name="Tudzynski P."/>
            <person name="Wincker P."/>
            <person name="Andrew M."/>
            <person name="Anthouard V."/>
            <person name="Beever R.E."/>
            <person name="Beffa R."/>
            <person name="Benoit I."/>
            <person name="Bouzid O."/>
            <person name="Brault B."/>
            <person name="Chen Z."/>
            <person name="Choquer M."/>
            <person name="Collemare J."/>
            <person name="Cotton P."/>
            <person name="Danchin E.G."/>
            <person name="Da Silva C."/>
            <person name="Gautier A."/>
            <person name="Giraud C."/>
            <person name="Giraud T."/>
            <person name="Gonzalez C."/>
            <person name="Grossetete S."/>
            <person name="Guldener U."/>
            <person name="Henrissat B."/>
            <person name="Howlett B.J."/>
            <person name="Kodira C."/>
            <person name="Kretschmer M."/>
            <person name="Lappartient A."/>
            <person name="Leroch M."/>
            <person name="Levis C."/>
            <person name="Mauceli E."/>
            <person name="Neuveglise C."/>
            <person name="Oeser B."/>
            <person name="Pearson M."/>
            <person name="Poulain J."/>
            <person name="Poussereau N."/>
            <person name="Quesneville H."/>
            <person name="Rascle C."/>
            <person name="Schumacher J."/>
            <person name="Segurens B."/>
            <person name="Sexton A."/>
            <person name="Silva E."/>
            <person name="Sirven C."/>
            <person name="Soanes D.M."/>
            <person name="Talbot N.J."/>
            <person name="Templeton M."/>
            <person name="Yandava C."/>
            <person name="Yarden O."/>
            <person name="Zeng Q."/>
            <person name="Rollins J.A."/>
            <person name="Lebrun M.H."/>
            <person name="Dickman M."/>
        </authorList>
    </citation>
    <scope>NUCLEOTIDE SEQUENCE [LARGE SCALE GENOMIC DNA]</scope>
    <source>
        <strain evidence="2">ATCC 18683 / 1980 / Ss-1</strain>
    </source>
</reference>
<dbReference type="GeneID" id="5484563"/>
<dbReference type="Proteomes" id="UP000001312">
    <property type="component" value="Unassembled WGS sequence"/>
</dbReference>
<organism evidence="1 2">
    <name type="scientific">Sclerotinia sclerotiorum (strain ATCC 18683 / 1980 / Ss-1)</name>
    <name type="common">White mold</name>
    <name type="synonym">Whetzelinia sclerotiorum</name>
    <dbReference type="NCBI Taxonomy" id="665079"/>
    <lineage>
        <taxon>Eukaryota</taxon>
        <taxon>Fungi</taxon>
        <taxon>Dikarya</taxon>
        <taxon>Ascomycota</taxon>
        <taxon>Pezizomycotina</taxon>
        <taxon>Leotiomycetes</taxon>
        <taxon>Helotiales</taxon>
        <taxon>Sclerotiniaceae</taxon>
        <taxon>Sclerotinia</taxon>
    </lineage>
</organism>
<keyword evidence="2" id="KW-1185">Reference proteome</keyword>
<evidence type="ECO:0000313" key="1">
    <source>
        <dbReference type="EMBL" id="EDN94742.1"/>
    </source>
</evidence>
<dbReference type="AlphaFoldDB" id="A7EZ50"/>
<dbReference type="EMBL" id="CH476636">
    <property type="protein sequence ID" value="EDN94742.1"/>
    <property type="molecule type" value="Genomic_DNA"/>
</dbReference>
<protein>
    <submittedName>
        <fullName evidence="1">Uncharacterized protein</fullName>
    </submittedName>
</protein>
<accession>A7EZ50</accession>
<gene>
    <name evidence="1" type="ORF">SS1G_10616</name>
</gene>
<dbReference type="KEGG" id="ssl:SS1G_10616"/>